<evidence type="ECO:0000313" key="7">
    <source>
        <dbReference type="Proteomes" id="UP001239167"/>
    </source>
</evidence>
<dbReference type="Pfam" id="PF04079">
    <property type="entry name" value="SMC_ScpB"/>
    <property type="match status" value="1"/>
</dbReference>
<organism evidence="6 7">
    <name type="scientific">Pectinatus haikarae</name>
    <dbReference type="NCBI Taxonomy" id="349096"/>
    <lineage>
        <taxon>Bacteria</taxon>
        <taxon>Bacillati</taxon>
        <taxon>Bacillota</taxon>
        <taxon>Negativicutes</taxon>
        <taxon>Selenomonadales</taxon>
        <taxon>Selenomonadaceae</taxon>
        <taxon>Pectinatus</taxon>
    </lineage>
</organism>
<evidence type="ECO:0000256" key="3">
    <source>
        <dbReference type="ARBA" id="ARBA00022829"/>
    </source>
</evidence>
<feature type="coiled-coil region" evidence="5">
    <location>
        <begin position="27"/>
        <end position="54"/>
    </location>
</feature>
<dbReference type="PANTHER" id="PTHR34298:SF2">
    <property type="entry name" value="SEGREGATION AND CONDENSATION PROTEIN B"/>
    <property type="match status" value="1"/>
</dbReference>
<accession>A0ABT9Y6G1</accession>
<gene>
    <name evidence="6" type="ORF">J2S01_001135</name>
</gene>
<keyword evidence="5" id="KW-0175">Coiled coil</keyword>
<dbReference type="EMBL" id="JAUSUE010000006">
    <property type="protein sequence ID" value="MDQ0203419.1"/>
    <property type="molecule type" value="Genomic_DNA"/>
</dbReference>
<dbReference type="InterPro" id="IPR005234">
    <property type="entry name" value="ScpB_csome_segregation"/>
</dbReference>
<dbReference type="NCBIfam" id="TIGR00281">
    <property type="entry name" value="SMC-Scp complex subunit ScpB"/>
    <property type="match status" value="1"/>
</dbReference>
<keyword evidence="1" id="KW-0963">Cytoplasm</keyword>
<name>A0ABT9Y6G1_9FIRM</name>
<dbReference type="Proteomes" id="UP001239167">
    <property type="component" value="Unassembled WGS sequence"/>
</dbReference>
<evidence type="ECO:0000256" key="5">
    <source>
        <dbReference type="SAM" id="Coils"/>
    </source>
</evidence>
<dbReference type="PANTHER" id="PTHR34298">
    <property type="entry name" value="SEGREGATION AND CONDENSATION PROTEIN B"/>
    <property type="match status" value="1"/>
</dbReference>
<dbReference type="Gene3D" id="1.10.10.10">
    <property type="entry name" value="Winged helix-like DNA-binding domain superfamily/Winged helix DNA-binding domain"/>
    <property type="match status" value="2"/>
</dbReference>
<comment type="caution">
    <text evidence="6">The sequence shown here is derived from an EMBL/GenBank/DDBJ whole genome shotgun (WGS) entry which is preliminary data.</text>
</comment>
<proteinExistence type="predicted"/>
<sequence length="168" mass="19008">MFYEKLKAPLEAMLFISAEPLSCKQIEAILQIDRENAEALINELQEDMNRNKSGLMIKKIADAYQMCTKPEMAVYLNKLTEVTDKKLSAPALETLSIIAFKQPITKQEIENIRGVRVDSIINKLLERELVQEVGRKKVVGRPIMYGTTNTFLKCFGLTNLGQLPALSF</sequence>
<keyword evidence="3" id="KW-0159">Chromosome partition</keyword>
<evidence type="ECO:0000256" key="1">
    <source>
        <dbReference type="ARBA" id="ARBA00022490"/>
    </source>
</evidence>
<reference evidence="6 7" key="1">
    <citation type="submission" date="2023-07" db="EMBL/GenBank/DDBJ databases">
        <title>Genomic Encyclopedia of Type Strains, Phase IV (KMG-IV): sequencing the most valuable type-strain genomes for metagenomic binning, comparative biology and taxonomic classification.</title>
        <authorList>
            <person name="Goeker M."/>
        </authorList>
    </citation>
    <scope>NUCLEOTIDE SEQUENCE [LARGE SCALE GENOMIC DNA]</scope>
    <source>
        <strain evidence="6 7">DSM 16980</strain>
    </source>
</reference>
<protein>
    <submittedName>
        <fullName evidence="6">Segregation and condensation protein B</fullName>
    </submittedName>
</protein>
<evidence type="ECO:0000256" key="2">
    <source>
        <dbReference type="ARBA" id="ARBA00022618"/>
    </source>
</evidence>
<dbReference type="InterPro" id="IPR036388">
    <property type="entry name" value="WH-like_DNA-bd_sf"/>
</dbReference>
<keyword evidence="4" id="KW-0131">Cell cycle</keyword>
<dbReference type="SUPFAM" id="SSF46785">
    <property type="entry name" value="Winged helix' DNA-binding domain"/>
    <property type="match status" value="2"/>
</dbReference>
<keyword evidence="2" id="KW-0132">Cell division</keyword>
<keyword evidence="7" id="KW-1185">Reference proteome</keyword>
<dbReference type="PIRSF" id="PIRSF019345">
    <property type="entry name" value="ScpB"/>
    <property type="match status" value="1"/>
</dbReference>
<evidence type="ECO:0000313" key="6">
    <source>
        <dbReference type="EMBL" id="MDQ0203419.1"/>
    </source>
</evidence>
<evidence type="ECO:0000256" key="4">
    <source>
        <dbReference type="ARBA" id="ARBA00023306"/>
    </source>
</evidence>
<dbReference type="RefSeq" id="WP_196604624.1">
    <property type="nucleotide sequence ID" value="NZ_CP116940.1"/>
</dbReference>
<dbReference type="InterPro" id="IPR036390">
    <property type="entry name" value="WH_DNA-bd_sf"/>
</dbReference>